<name>A0A5S9M1G8_BACIA</name>
<dbReference type="Proteomes" id="UP000464658">
    <property type="component" value="Chromosome"/>
</dbReference>
<dbReference type="InterPro" id="IPR035647">
    <property type="entry name" value="EFG_III/V"/>
</dbReference>
<evidence type="ECO:0000256" key="3">
    <source>
        <dbReference type="ARBA" id="ARBA00022917"/>
    </source>
</evidence>
<dbReference type="Pfam" id="PF03144">
    <property type="entry name" value="GTP_EFTU_D2"/>
    <property type="match status" value="1"/>
</dbReference>
<keyword evidence="2" id="KW-0251">Elongation factor</keyword>
<evidence type="ECO:0000313" key="7">
    <source>
        <dbReference type="EMBL" id="BBP86605.1"/>
    </source>
</evidence>
<accession>A0A5S9M1G8</accession>
<evidence type="ECO:0008006" key="9">
    <source>
        <dbReference type="Google" id="ProtNLM"/>
    </source>
</evidence>
<evidence type="ECO:0000259" key="5">
    <source>
        <dbReference type="Pfam" id="PF03144"/>
    </source>
</evidence>
<evidence type="ECO:0000256" key="1">
    <source>
        <dbReference type="ARBA" id="ARBA00022741"/>
    </source>
</evidence>
<dbReference type="InterPro" id="IPR009022">
    <property type="entry name" value="EFG_III"/>
</dbReference>
<evidence type="ECO:0000256" key="4">
    <source>
        <dbReference type="ARBA" id="ARBA00023134"/>
    </source>
</evidence>
<dbReference type="Gene3D" id="3.30.70.870">
    <property type="entry name" value="Elongation Factor G (Translational Gtpase), domain 3"/>
    <property type="match status" value="1"/>
</dbReference>
<protein>
    <recommendedName>
        <fullName evidence="9">Elongation factor G</fullName>
    </recommendedName>
</protein>
<dbReference type="PANTHER" id="PTHR43261">
    <property type="entry name" value="TRANSLATION ELONGATION FACTOR G-RELATED"/>
    <property type="match status" value="1"/>
</dbReference>
<dbReference type="InterPro" id="IPR009000">
    <property type="entry name" value="Transl_B-barrel_sf"/>
</dbReference>
<evidence type="ECO:0000256" key="2">
    <source>
        <dbReference type="ARBA" id="ARBA00022768"/>
    </source>
</evidence>
<dbReference type="Pfam" id="PF14492">
    <property type="entry name" value="EFG_III"/>
    <property type="match status" value="1"/>
</dbReference>
<dbReference type="InterPro" id="IPR004161">
    <property type="entry name" value="EFTu-like_2"/>
</dbReference>
<dbReference type="FunFam" id="3.30.70.870:FF:000001">
    <property type="entry name" value="Elongation factor G"/>
    <property type="match status" value="1"/>
</dbReference>
<dbReference type="Gene3D" id="2.40.30.10">
    <property type="entry name" value="Translation factors"/>
    <property type="match status" value="1"/>
</dbReference>
<dbReference type="PANTHER" id="PTHR43261:SF1">
    <property type="entry name" value="RIBOSOME-RELEASING FACTOR 2, MITOCHONDRIAL"/>
    <property type="match status" value="1"/>
</dbReference>
<dbReference type="GO" id="GO:0005525">
    <property type="term" value="F:GTP binding"/>
    <property type="evidence" value="ECO:0007669"/>
    <property type="project" value="UniProtKB-KW"/>
</dbReference>
<dbReference type="FunFam" id="2.40.30.10:FF:000006">
    <property type="entry name" value="Elongation factor G"/>
    <property type="match status" value="1"/>
</dbReference>
<keyword evidence="1" id="KW-0547">Nucleotide-binding</keyword>
<dbReference type="CDD" id="cd16262">
    <property type="entry name" value="EFG_III"/>
    <property type="match status" value="1"/>
</dbReference>
<feature type="domain" description="Elongation Factor G" evidence="6">
    <location>
        <begin position="129"/>
        <end position="202"/>
    </location>
</feature>
<organism evidence="7 8">
    <name type="scientific">Bacillus safensis</name>
    <dbReference type="NCBI Taxonomy" id="561879"/>
    <lineage>
        <taxon>Bacteria</taxon>
        <taxon>Bacillati</taxon>
        <taxon>Bacillota</taxon>
        <taxon>Bacilli</taxon>
        <taxon>Bacillales</taxon>
        <taxon>Bacillaceae</taxon>
        <taxon>Bacillus</taxon>
    </lineage>
</organism>
<dbReference type="AlphaFoldDB" id="A0A5S9M1G8"/>
<dbReference type="SUPFAM" id="SSF50447">
    <property type="entry name" value="Translation proteins"/>
    <property type="match status" value="1"/>
</dbReference>
<keyword evidence="4" id="KW-0342">GTP-binding</keyword>
<dbReference type="GO" id="GO:0003746">
    <property type="term" value="F:translation elongation factor activity"/>
    <property type="evidence" value="ECO:0007669"/>
    <property type="project" value="UniProtKB-KW"/>
</dbReference>
<keyword evidence="3" id="KW-0648">Protein biosynthesis</keyword>
<dbReference type="EMBL" id="AP021906">
    <property type="protein sequence ID" value="BBP86605.1"/>
    <property type="molecule type" value="Genomic_DNA"/>
</dbReference>
<gene>
    <name evidence="7" type="ORF">BsIDN1_02230</name>
</gene>
<dbReference type="CDD" id="cd04088">
    <property type="entry name" value="EFG_mtEFG_II"/>
    <property type="match status" value="1"/>
</dbReference>
<dbReference type="GO" id="GO:0032790">
    <property type="term" value="P:ribosome disassembly"/>
    <property type="evidence" value="ECO:0007669"/>
    <property type="project" value="TreeGrafter"/>
</dbReference>
<reference evidence="7 8" key="1">
    <citation type="submission" date="2019-12" db="EMBL/GenBank/DDBJ databases">
        <title>Full genome sequence of a Bacillus safensis strain isolated from commercially available natto in Indonesia.</title>
        <authorList>
            <person name="Yoshida M."/>
            <person name="Uomi M."/>
            <person name="Waturangi D."/>
            <person name="Ekaputri J.J."/>
            <person name="Setiamarga D.H.E."/>
        </authorList>
    </citation>
    <scope>NUCLEOTIDE SEQUENCE [LARGE SCALE GENOMIC DNA]</scope>
    <source>
        <strain evidence="7 8">IDN1</strain>
    </source>
</reference>
<evidence type="ECO:0000313" key="8">
    <source>
        <dbReference type="Proteomes" id="UP000464658"/>
    </source>
</evidence>
<sequence length="218" mass="23897">MLDYLPAPTDVAAIKGILPDSNEEVVRESTDDAPFAALAFKVMTDPYVGKLTFFRVYSGTLDSGSYVKNSSKNKRERVGRILQMHANSREEISTVYAGDIAAAVGLKDTSTGDTLCDEKNLVILESMEFPEPVIDVAIEPKSKADQDKMSIALAKLAEEDPTFRTQTNPETGQTIISGMGELHLDIIVDRMKREFKVEANVGAPQVAYRETFRSGAKS</sequence>
<feature type="domain" description="Translation elongation factor EFTu-like" evidence="5">
    <location>
        <begin position="49"/>
        <end position="116"/>
    </location>
</feature>
<proteinExistence type="predicted"/>
<dbReference type="InterPro" id="IPR041095">
    <property type="entry name" value="EFG_II"/>
</dbReference>
<dbReference type="SUPFAM" id="SSF54980">
    <property type="entry name" value="EF-G C-terminal domain-like"/>
    <property type="match status" value="1"/>
</dbReference>
<evidence type="ECO:0000259" key="6">
    <source>
        <dbReference type="Pfam" id="PF14492"/>
    </source>
</evidence>